<evidence type="ECO:0000256" key="1">
    <source>
        <dbReference type="SAM" id="Coils"/>
    </source>
</evidence>
<dbReference type="AlphaFoldDB" id="A0A1G7EYQ2"/>
<organism evidence="2 3">
    <name type="scientific">Riemerella columbipharyngis</name>
    <dbReference type="NCBI Taxonomy" id="1071918"/>
    <lineage>
        <taxon>Bacteria</taxon>
        <taxon>Pseudomonadati</taxon>
        <taxon>Bacteroidota</taxon>
        <taxon>Flavobacteriia</taxon>
        <taxon>Flavobacteriales</taxon>
        <taxon>Weeksellaceae</taxon>
        <taxon>Riemerella</taxon>
    </lineage>
</organism>
<evidence type="ECO:0008006" key="4">
    <source>
        <dbReference type="Google" id="ProtNLM"/>
    </source>
</evidence>
<gene>
    <name evidence="2" type="ORF">SAMN05421544_11828</name>
</gene>
<dbReference type="OrthoDB" id="796548at2"/>
<dbReference type="RefSeq" id="WP_092737629.1">
    <property type="nucleotide sequence ID" value="NZ_FNAS01000018.1"/>
</dbReference>
<reference evidence="2 3" key="1">
    <citation type="submission" date="2016-10" db="EMBL/GenBank/DDBJ databases">
        <authorList>
            <person name="de Groot N.N."/>
        </authorList>
    </citation>
    <scope>NUCLEOTIDE SEQUENCE [LARGE SCALE GENOMIC DNA]</scope>
    <source>
        <strain evidence="2 3">DSM 24015</strain>
    </source>
</reference>
<dbReference type="STRING" id="1071918.SAMN05421544_11828"/>
<name>A0A1G7EYQ2_9FLAO</name>
<evidence type="ECO:0000313" key="3">
    <source>
        <dbReference type="Proteomes" id="UP000198517"/>
    </source>
</evidence>
<keyword evidence="1" id="KW-0175">Coiled coil</keyword>
<evidence type="ECO:0000313" key="2">
    <source>
        <dbReference type="EMBL" id="SDE68840.1"/>
    </source>
</evidence>
<dbReference type="EMBL" id="FNAS01000018">
    <property type="protein sequence ID" value="SDE68840.1"/>
    <property type="molecule type" value="Genomic_DNA"/>
</dbReference>
<dbReference type="Proteomes" id="UP000198517">
    <property type="component" value="Unassembled WGS sequence"/>
</dbReference>
<sequence length="144" mass="16971">MTITERILQYIDYKGISKYRFCKDLKFSQSFLDKKRKITTDKYANILVQYPEINPEWLLTGEGNMLRNEHITENKDTNIDNISNTKDEISLLRKENESLKREVALLNENRELLTYKLQNLEKEISKINEENSTIKSKPQNRAAG</sequence>
<feature type="coiled-coil region" evidence="1">
    <location>
        <begin position="82"/>
        <end position="137"/>
    </location>
</feature>
<dbReference type="Gene3D" id="1.20.5.340">
    <property type="match status" value="1"/>
</dbReference>
<protein>
    <recommendedName>
        <fullName evidence="4">Bacteriophage CI repressor helix-turn-helix domain-containing protein</fullName>
    </recommendedName>
</protein>
<proteinExistence type="predicted"/>
<keyword evidence="3" id="KW-1185">Reference proteome</keyword>
<accession>A0A1G7EYQ2</accession>